<dbReference type="EMBL" id="CP119880">
    <property type="protein sequence ID" value="WFD36261.1"/>
    <property type="molecule type" value="Genomic_DNA"/>
</dbReference>
<reference evidence="1" key="1">
    <citation type="submission" date="2023-03" db="EMBL/GenBank/DDBJ databases">
        <title>Mating type loci evolution in Malassezia.</title>
        <authorList>
            <person name="Coelho M.A."/>
        </authorList>
    </citation>
    <scope>NUCLEOTIDE SEQUENCE</scope>
    <source>
        <strain evidence="1">CBS 11721</strain>
    </source>
</reference>
<sequence length="264" mass="30209">MFAIDEIGHDRVFVSIYENNSKDKTPMLLQQLNNTLTSKGVAHRIVHEVLPHSFYEQGRIVRLASLRNKALEPLYAEAREGLNGRQFEKVVFLNDIYFTADTLFKLLRTRNGVYDQACAIDYFWLGLYDTWIVRDQLASKVRPLWPYFPMPADKRTVRSRGIVPVNSCWNGMTAFDARWFFASTNSTAVQGVADENAPAIARMNMPTPTHDDHFDTPATLPLYFRTSNDCYESECLLSSLDMHRIATPIRPQIYINSDLAVGAY</sequence>
<protein>
    <recommendedName>
        <fullName evidence="3">Alpha-1,3-mannosyltransferase CMT1</fullName>
    </recommendedName>
</protein>
<dbReference type="Proteomes" id="UP001219933">
    <property type="component" value="Chromosome 4"/>
</dbReference>
<dbReference type="PANTHER" id="PTHR34144">
    <property type="entry name" value="CHROMOSOME 8, WHOLE GENOME SHOTGUN SEQUENCE"/>
    <property type="match status" value="1"/>
</dbReference>
<evidence type="ECO:0000313" key="1">
    <source>
        <dbReference type="EMBL" id="WFD36261.1"/>
    </source>
</evidence>
<proteinExistence type="predicted"/>
<organism evidence="1 2">
    <name type="scientific">Malassezia cuniculi</name>
    <dbReference type="NCBI Taxonomy" id="948313"/>
    <lineage>
        <taxon>Eukaryota</taxon>
        <taxon>Fungi</taxon>
        <taxon>Dikarya</taxon>
        <taxon>Basidiomycota</taxon>
        <taxon>Ustilaginomycotina</taxon>
        <taxon>Malasseziomycetes</taxon>
        <taxon>Malasseziales</taxon>
        <taxon>Malasseziaceae</taxon>
        <taxon>Malassezia</taxon>
    </lineage>
</organism>
<name>A0AAF0ET02_9BASI</name>
<dbReference type="Pfam" id="PF11735">
    <property type="entry name" value="CAP59_mtransfer"/>
    <property type="match status" value="1"/>
</dbReference>
<evidence type="ECO:0000313" key="2">
    <source>
        <dbReference type="Proteomes" id="UP001219933"/>
    </source>
</evidence>
<keyword evidence="2" id="KW-1185">Reference proteome</keyword>
<evidence type="ECO:0008006" key="3">
    <source>
        <dbReference type="Google" id="ProtNLM"/>
    </source>
</evidence>
<dbReference type="InterPro" id="IPR021047">
    <property type="entry name" value="Mannosyltransferase_CMT1"/>
</dbReference>
<gene>
    <name evidence="1" type="ORF">MCUN1_003139</name>
</gene>
<accession>A0AAF0ET02</accession>
<dbReference type="PANTHER" id="PTHR34144:SF7">
    <property type="entry name" value="EXPORT PROTEIN (CAP59), PUTATIVE (AFU_ORTHOLOGUE AFUA_7G05020)-RELATED"/>
    <property type="match status" value="1"/>
</dbReference>
<dbReference type="AlphaFoldDB" id="A0AAF0ET02"/>